<dbReference type="PANTHER" id="PTHR32219">
    <property type="entry name" value="RNA-BINDING PROTEIN YLMH-RELATED"/>
    <property type="match status" value="1"/>
</dbReference>
<dbReference type="GO" id="GO:0005886">
    <property type="term" value="C:plasma membrane"/>
    <property type="evidence" value="ECO:0007669"/>
    <property type="project" value="UniProtKB-SubCell"/>
</dbReference>
<evidence type="ECO:0000256" key="5">
    <source>
        <dbReference type="ARBA" id="ARBA00022824"/>
    </source>
</evidence>
<feature type="compositionally biased region" description="Basic residues" evidence="11">
    <location>
        <begin position="1015"/>
        <end position="1024"/>
    </location>
</feature>
<evidence type="ECO:0000256" key="6">
    <source>
        <dbReference type="ARBA" id="ARBA00022989"/>
    </source>
</evidence>
<proteinExistence type="inferred from homology"/>
<dbReference type="OrthoDB" id="1703439at2759"/>
<feature type="transmembrane region" description="Helical" evidence="12">
    <location>
        <begin position="1095"/>
        <end position="1116"/>
    </location>
</feature>
<keyword evidence="7 10" id="KW-0175">Coiled coil</keyword>
<organism evidence="13 14">
    <name type="scientific">Cephalotus follicularis</name>
    <name type="common">Albany pitcher plant</name>
    <dbReference type="NCBI Taxonomy" id="3775"/>
    <lineage>
        <taxon>Eukaryota</taxon>
        <taxon>Viridiplantae</taxon>
        <taxon>Streptophyta</taxon>
        <taxon>Embryophyta</taxon>
        <taxon>Tracheophyta</taxon>
        <taxon>Spermatophyta</taxon>
        <taxon>Magnoliopsida</taxon>
        <taxon>eudicotyledons</taxon>
        <taxon>Gunneridae</taxon>
        <taxon>Pentapetalae</taxon>
        <taxon>rosids</taxon>
        <taxon>fabids</taxon>
        <taxon>Oxalidales</taxon>
        <taxon>Cephalotaceae</taxon>
        <taxon>Cephalotus</taxon>
    </lineage>
</organism>
<evidence type="ECO:0000256" key="2">
    <source>
        <dbReference type="ARBA" id="ARBA00004389"/>
    </source>
</evidence>
<keyword evidence="6 12" id="KW-1133">Transmembrane helix</keyword>
<evidence type="ECO:0000256" key="9">
    <source>
        <dbReference type="ARBA" id="ARBA00038080"/>
    </source>
</evidence>
<evidence type="ECO:0000256" key="12">
    <source>
        <dbReference type="SAM" id="Phobius"/>
    </source>
</evidence>
<feature type="compositionally biased region" description="Basic and acidic residues" evidence="11">
    <location>
        <begin position="1025"/>
        <end position="1034"/>
    </location>
</feature>
<feature type="region of interest" description="Disordered" evidence="11">
    <location>
        <begin position="873"/>
        <end position="1085"/>
    </location>
</feature>
<evidence type="ECO:0000256" key="10">
    <source>
        <dbReference type="SAM" id="Coils"/>
    </source>
</evidence>
<keyword evidence="8 12" id="KW-0472">Membrane</keyword>
<dbReference type="InterPro" id="IPR055282">
    <property type="entry name" value="PPI1-4"/>
</dbReference>
<sequence>MTAEVDVNGNGADLDVKTHDDLPNGNVNVNGNDDGDASYVFVDDVDPVAQKDLISKTGDVVDDAALKGNSVEDQVLQLGSEFAEECVPELPQVHDGNVTGSTLDSAAMDTQVSTVHGEEKVQGETEPEFANLVTDTVQNQHSQTIVFEDDQNSLDHKELPELTKEIPVEMVVNLETPVPQVPLQIDDVNGSFSNIDVVPAEHTQDGIPDTVVSIEASQITPEQNGCSEKTPVPQMPLQIDDVNGSFSNIDVVPAEHTQDGIRDTFVSVESNQITPEQNECSEHAKSLCFPVVFGNLPVGAAERLTICLKGQLEQKLESNSCPVVDSQLETVVVKGPVSDEHRRGLCTDHTQDNHLETAVVSDQGDASQITPQQNGFLTIAEESDSELCPIDCTKVDSIVNSVPVDKQTMFSYAADGIGIESSVSEGVTESVVSQPIPVDDTGEKSTVSDLVANDCSLTTCSGTEGKPEPGIDNVSSAISRDMARDDGNVAEPQFLNGSDVNSESAPNSGAGAVVVENGEIEFAGGDIEGKTCQEMEGVSSIKDSTGDSLEGQSVSTEVRKTQLYYLIKVPRYDDENLREQIKHAQLQVDQKTNIRDAIGVEVQKKRVTCKEYFENFNTAVSEEKAARDLYKPKRREMDRIQSVINTVKNAMSVEDIVCRIRNMEHMIEHETLPLKEEKQLIREIKQLKQLREQISSNLGKQNEVQQALDQKDEIEERLKFLRNEADSLRENFLKAEAITQAAKKKYYDESDKLNTLQAQFRAADGIRQEAYKHLQSLKKKLYDKNEHFQGYRDASNLANDLAVKRNREELQRLCVSQADKVFKLWQENEEFRKEYIRCNIRSTLWRLRTLDGRSVGLDEEPPIIPHVAKDNRLMPISTSKGGNREQSAPVEADKKDDKPLAKVVEHNTHTAKSKRPAKPAPSGNVIATVSDGDETQDVREEPKLRKEEEELARKAEELRKGEEAAKMKEQRRLEEKAKAMEALERKKRNAEKAQAKAALRAQKEAEQKEKERERRARKKEKRKAGKAEDIDVTNKGESAASSETPVENPMAGSDTRENPAMTKRPQKPGQFSKQTKAKAIPPPLRNRGKRRIQSWMWVVLAALAVFALFLVGDSILSKFGEPRF</sequence>
<feature type="compositionally biased region" description="Basic and acidic residues" evidence="11">
    <location>
        <begin position="891"/>
        <end position="908"/>
    </location>
</feature>
<evidence type="ECO:0000256" key="8">
    <source>
        <dbReference type="ARBA" id="ARBA00023136"/>
    </source>
</evidence>
<keyword evidence="14" id="KW-1185">Reference proteome</keyword>
<protein>
    <submittedName>
        <fullName evidence="13">Uncharacterized protein</fullName>
    </submittedName>
</protein>
<feature type="region of interest" description="Disordered" evidence="11">
    <location>
        <begin position="1"/>
        <end position="24"/>
    </location>
</feature>
<reference evidence="14" key="1">
    <citation type="submission" date="2016-04" db="EMBL/GenBank/DDBJ databases">
        <title>Cephalotus genome sequencing.</title>
        <authorList>
            <person name="Fukushima K."/>
            <person name="Hasebe M."/>
            <person name="Fang X."/>
        </authorList>
    </citation>
    <scope>NUCLEOTIDE SEQUENCE [LARGE SCALE GENOMIC DNA]</scope>
    <source>
        <strain evidence="14">cv. St1</strain>
    </source>
</reference>
<name>A0A1Q3BCP5_CEPFO</name>
<dbReference type="FunCoup" id="A0A1Q3BCP5">
    <property type="interactions" value="433"/>
</dbReference>
<evidence type="ECO:0000256" key="11">
    <source>
        <dbReference type="SAM" id="MobiDB-lite"/>
    </source>
</evidence>
<accession>A0A1Q3BCP5</accession>
<evidence type="ECO:0000256" key="7">
    <source>
        <dbReference type="ARBA" id="ARBA00023054"/>
    </source>
</evidence>
<evidence type="ECO:0000256" key="4">
    <source>
        <dbReference type="ARBA" id="ARBA00022692"/>
    </source>
</evidence>
<keyword evidence="4 12" id="KW-0812">Transmembrane</keyword>
<evidence type="ECO:0000256" key="1">
    <source>
        <dbReference type="ARBA" id="ARBA00004162"/>
    </source>
</evidence>
<feature type="coiled-coil region" evidence="10">
    <location>
        <begin position="677"/>
        <end position="738"/>
    </location>
</feature>
<keyword evidence="5" id="KW-0256">Endoplasmic reticulum</keyword>
<comment type="similarity">
    <text evidence="9">Belongs to the plant Proton pump-interactor protein family.</text>
</comment>
<evidence type="ECO:0000313" key="13">
    <source>
        <dbReference type="EMBL" id="GAV65807.1"/>
    </source>
</evidence>
<dbReference type="AlphaFoldDB" id="A0A1Q3BCP5"/>
<dbReference type="STRING" id="3775.A0A1Q3BCP5"/>
<dbReference type="EMBL" id="BDDD01000435">
    <property type="protein sequence ID" value="GAV65807.1"/>
    <property type="molecule type" value="Genomic_DNA"/>
</dbReference>
<gene>
    <name evidence="13" type="ORF">CFOL_v3_09321</name>
</gene>
<dbReference type="PANTHER" id="PTHR32219:SF3">
    <property type="entry name" value="CALPONIN-LIKE DOMAIN PROTEIN"/>
    <property type="match status" value="1"/>
</dbReference>
<dbReference type="InParanoid" id="A0A1Q3BCP5"/>
<feature type="compositionally biased region" description="Polar residues" evidence="11">
    <location>
        <begin position="1035"/>
        <end position="1045"/>
    </location>
</feature>
<feature type="compositionally biased region" description="Basic and acidic residues" evidence="11">
    <location>
        <begin position="936"/>
        <end position="994"/>
    </location>
</feature>
<comment type="caution">
    <text evidence="13">The sequence shown here is derived from an EMBL/GenBank/DDBJ whole genome shotgun (WGS) entry which is preliminary data.</text>
</comment>
<dbReference type="Proteomes" id="UP000187406">
    <property type="component" value="Unassembled WGS sequence"/>
</dbReference>
<evidence type="ECO:0000313" key="14">
    <source>
        <dbReference type="Proteomes" id="UP000187406"/>
    </source>
</evidence>
<keyword evidence="3" id="KW-1003">Cell membrane</keyword>
<feature type="compositionally biased region" description="Polar residues" evidence="11">
    <location>
        <begin position="876"/>
        <end position="886"/>
    </location>
</feature>
<comment type="subcellular location">
    <subcellularLocation>
        <location evidence="1">Cell membrane</location>
        <topology evidence="1">Single-pass membrane protein</topology>
    </subcellularLocation>
    <subcellularLocation>
        <location evidence="2">Endoplasmic reticulum membrane</location>
        <topology evidence="2">Single-pass membrane protein</topology>
    </subcellularLocation>
</comment>
<dbReference type="GO" id="GO:0005789">
    <property type="term" value="C:endoplasmic reticulum membrane"/>
    <property type="evidence" value="ECO:0007669"/>
    <property type="project" value="UniProtKB-SubCell"/>
</dbReference>
<feature type="compositionally biased region" description="Basic and acidic residues" evidence="11">
    <location>
        <begin position="1001"/>
        <end position="1014"/>
    </location>
</feature>
<evidence type="ECO:0000256" key="3">
    <source>
        <dbReference type="ARBA" id="ARBA00022475"/>
    </source>
</evidence>